<feature type="compositionally biased region" description="Basic and acidic residues" evidence="1">
    <location>
        <begin position="151"/>
        <end position="167"/>
    </location>
</feature>
<dbReference type="HOGENOM" id="CLU_1356864_0_0_1"/>
<protein>
    <recommendedName>
        <fullName evidence="2">FHA domain-containing protein</fullName>
    </recommendedName>
</protein>
<dbReference type="Gene3D" id="2.60.200.20">
    <property type="match status" value="1"/>
</dbReference>
<sequence>MLHAPPWGRLVLTRWEDAGCERPRGGAYVLATRNVECGRASACAIHFNKRVDWVSNRHFEVGRDEEGPWLCDRSSNGTWLNGAQLVQGKPARMNLGDTIELRAAAKSEGQPHKTIAFRFEPPPQPLSNVPPPLEDSPPAESESSKRQRPGAQRETDLPTRMAEDRPRQAPLSAAAAAAFEARLEAVGAELRDVKADTSGGRL</sequence>
<dbReference type="AlphaFoldDB" id="A0A0D3KTP4"/>
<dbReference type="InterPro" id="IPR008984">
    <property type="entry name" value="SMAD_FHA_dom_sf"/>
</dbReference>
<reference evidence="3" key="2">
    <citation type="submission" date="2024-10" db="UniProtKB">
        <authorList>
            <consortium name="EnsemblProtists"/>
        </authorList>
    </citation>
    <scope>IDENTIFICATION</scope>
</reference>
<dbReference type="PaxDb" id="2903-EOD39129"/>
<proteinExistence type="predicted"/>
<feature type="compositionally biased region" description="Pro residues" evidence="1">
    <location>
        <begin position="120"/>
        <end position="135"/>
    </location>
</feature>
<dbReference type="KEGG" id="ehx:EMIHUDRAFT_251510"/>
<dbReference type="PROSITE" id="PS50006">
    <property type="entry name" value="FHA_DOMAIN"/>
    <property type="match status" value="1"/>
</dbReference>
<organism evidence="3 4">
    <name type="scientific">Emiliania huxleyi (strain CCMP1516)</name>
    <dbReference type="NCBI Taxonomy" id="280463"/>
    <lineage>
        <taxon>Eukaryota</taxon>
        <taxon>Haptista</taxon>
        <taxon>Haptophyta</taxon>
        <taxon>Prymnesiophyceae</taxon>
        <taxon>Isochrysidales</taxon>
        <taxon>Noelaerhabdaceae</taxon>
        <taxon>Emiliania</taxon>
    </lineage>
</organism>
<evidence type="ECO:0000313" key="3">
    <source>
        <dbReference type="EnsemblProtists" id="EOD39129"/>
    </source>
</evidence>
<dbReference type="GeneID" id="17284401"/>
<name>A0A0D3KTP4_EMIH1</name>
<dbReference type="EnsemblProtists" id="EOD39129">
    <property type="protein sequence ID" value="EOD39129"/>
    <property type="gene ID" value="EMIHUDRAFT_251510"/>
</dbReference>
<feature type="domain" description="FHA" evidence="2">
    <location>
        <begin position="35"/>
        <end position="85"/>
    </location>
</feature>
<evidence type="ECO:0000256" key="1">
    <source>
        <dbReference type="SAM" id="MobiDB-lite"/>
    </source>
</evidence>
<dbReference type="Pfam" id="PF00498">
    <property type="entry name" value="FHA"/>
    <property type="match status" value="1"/>
</dbReference>
<dbReference type="InterPro" id="IPR000253">
    <property type="entry name" value="FHA_dom"/>
</dbReference>
<dbReference type="Proteomes" id="UP000013827">
    <property type="component" value="Unassembled WGS sequence"/>
</dbReference>
<accession>A0A0D3KTP4</accession>
<dbReference type="RefSeq" id="XP_005791558.1">
    <property type="nucleotide sequence ID" value="XM_005791501.1"/>
</dbReference>
<keyword evidence="4" id="KW-1185">Reference proteome</keyword>
<feature type="region of interest" description="Disordered" evidence="1">
    <location>
        <begin position="115"/>
        <end position="174"/>
    </location>
</feature>
<reference evidence="4" key="1">
    <citation type="journal article" date="2013" name="Nature">
        <title>Pan genome of the phytoplankton Emiliania underpins its global distribution.</title>
        <authorList>
            <person name="Read B.A."/>
            <person name="Kegel J."/>
            <person name="Klute M.J."/>
            <person name="Kuo A."/>
            <person name="Lefebvre S.C."/>
            <person name="Maumus F."/>
            <person name="Mayer C."/>
            <person name="Miller J."/>
            <person name="Monier A."/>
            <person name="Salamov A."/>
            <person name="Young J."/>
            <person name="Aguilar M."/>
            <person name="Claverie J.M."/>
            <person name="Frickenhaus S."/>
            <person name="Gonzalez K."/>
            <person name="Herman E.K."/>
            <person name="Lin Y.C."/>
            <person name="Napier J."/>
            <person name="Ogata H."/>
            <person name="Sarno A.F."/>
            <person name="Shmutz J."/>
            <person name="Schroeder D."/>
            <person name="de Vargas C."/>
            <person name="Verret F."/>
            <person name="von Dassow P."/>
            <person name="Valentin K."/>
            <person name="Van de Peer Y."/>
            <person name="Wheeler G."/>
            <person name="Dacks J.B."/>
            <person name="Delwiche C.F."/>
            <person name="Dyhrman S.T."/>
            <person name="Glockner G."/>
            <person name="John U."/>
            <person name="Richards T."/>
            <person name="Worden A.Z."/>
            <person name="Zhang X."/>
            <person name="Grigoriev I.V."/>
            <person name="Allen A.E."/>
            <person name="Bidle K."/>
            <person name="Borodovsky M."/>
            <person name="Bowler C."/>
            <person name="Brownlee C."/>
            <person name="Cock J.M."/>
            <person name="Elias M."/>
            <person name="Gladyshev V.N."/>
            <person name="Groth M."/>
            <person name="Guda C."/>
            <person name="Hadaegh A."/>
            <person name="Iglesias-Rodriguez M.D."/>
            <person name="Jenkins J."/>
            <person name="Jones B.M."/>
            <person name="Lawson T."/>
            <person name="Leese F."/>
            <person name="Lindquist E."/>
            <person name="Lobanov A."/>
            <person name="Lomsadze A."/>
            <person name="Malik S.B."/>
            <person name="Marsh M.E."/>
            <person name="Mackinder L."/>
            <person name="Mock T."/>
            <person name="Mueller-Roeber B."/>
            <person name="Pagarete A."/>
            <person name="Parker M."/>
            <person name="Probert I."/>
            <person name="Quesneville H."/>
            <person name="Raines C."/>
            <person name="Rensing S.A."/>
            <person name="Riano-Pachon D.M."/>
            <person name="Richier S."/>
            <person name="Rokitta S."/>
            <person name="Shiraiwa Y."/>
            <person name="Soanes D.M."/>
            <person name="van der Giezen M."/>
            <person name="Wahlund T.M."/>
            <person name="Williams B."/>
            <person name="Wilson W."/>
            <person name="Wolfe G."/>
            <person name="Wurch L.L."/>
        </authorList>
    </citation>
    <scope>NUCLEOTIDE SEQUENCE</scope>
</reference>
<dbReference type="SUPFAM" id="SSF49879">
    <property type="entry name" value="SMAD/FHA domain"/>
    <property type="match status" value="1"/>
</dbReference>
<evidence type="ECO:0000313" key="4">
    <source>
        <dbReference type="Proteomes" id="UP000013827"/>
    </source>
</evidence>
<evidence type="ECO:0000259" key="2">
    <source>
        <dbReference type="PROSITE" id="PS50006"/>
    </source>
</evidence>